<name>X8DBR5_MYCXE</name>
<sequence length="62" mass="6821">MWRVPPLRPQVLIGHAPPPHLDSLIVNVATVLMCYAAISFRTSDRISVCDTATGGNREMTLM</sequence>
<accession>X8DBR5</accession>
<dbReference type="PATRIC" id="fig|1299334.3.peg.1990"/>
<protein>
    <submittedName>
        <fullName evidence="1">Uncharacterized protein</fullName>
    </submittedName>
</protein>
<evidence type="ECO:0000313" key="1">
    <source>
        <dbReference type="EMBL" id="EUA66067.1"/>
    </source>
</evidence>
<organism evidence="1">
    <name type="scientific">Mycobacterium xenopi 4042</name>
    <dbReference type="NCBI Taxonomy" id="1299334"/>
    <lineage>
        <taxon>Bacteria</taxon>
        <taxon>Bacillati</taxon>
        <taxon>Actinomycetota</taxon>
        <taxon>Actinomycetes</taxon>
        <taxon>Mycobacteriales</taxon>
        <taxon>Mycobacteriaceae</taxon>
        <taxon>Mycobacterium</taxon>
    </lineage>
</organism>
<dbReference type="EMBL" id="JAOB01000019">
    <property type="protein sequence ID" value="EUA66067.1"/>
    <property type="molecule type" value="Genomic_DNA"/>
</dbReference>
<gene>
    <name evidence="1" type="ORF">I553_4023</name>
</gene>
<dbReference type="AlphaFoldDB" id="X8DBR5"/>
<comment type="caution">
    <text evidence="1">The sequence shown here is derived from an EMBL/GenBank/DDBJ whole genome shotgun (WGS) entry which is preliminary data.</text>
</comment>
<proteinExistence type="predicted"/>
<reference evidence="1" key="1">
    <citation type="submission" date="2014-01" db="EMBL/GenBank/DDBJ databases">
        <authorList>
            <person name="Brown-Elliot B."/>
            <person name="Wallace R."/>
            <person name="Lenaerts A."/>
            <person name="Ordway D."/>
            <person name="DeGroote M.A."/>
            <person name="Parker T."/>
            <person name="Sizemore C."/>
            <person name="Tallon L.J."/>
            <person name="Sadzewicz L.K."/>
            <person name="Sengamalay N."/>
            <person name="Fraser C.M."/>
            <person name="Hine E."/>
            <person name="Shefchek K.A."/>
            <person name="Das S.P."/>
            <person name="Tettelin H."/>
        </authorList>
    </citation>
    <scope>NUCLEOTIDE SEQUENCE [LARGE SCALE GENOMIC DNA]</scope>
    <source>
        <strain evidence="1">4042</strain>
    </source>
</reference>